<evidence type="ECO:0000256" key="1">
    <source>
        <dbReference type="SAM" id="MobiDB-lite"/>
    </source>
</evidence>
<dbReference type="KEGG" id="ker:91107065"/>
<protein>
    <submittedName>
        <fullName evidence="2">Uncharacterized protein</fullName>
    </submittedName>
</protein>
<dbReference type="EMBL" id="CP144091">
    <property type="protein sequence ID" value="WWD10131.1"/>
    <property type="molecule type" value="Genomic_DNA"/>
</dbReference>
<feature type="region of interest" description="Disordered" evidence="1">
    <location>
        <begin position="147"/>
        <end position="199"/>
    </location>
</feature>
<evidence type="ECO:0000313" key="3">
    <source>
        <dbReference type="Proteomes" id="UP001358614"/>
    </source>
</evidence>
<dbReference type="RefSeq" id="XP_066088098.1">
    <property type="nucleotide sequence ID" value="XM_066232001.1"/>
</dbReference>
<dbReference type="AlphaFoldDB" id="A0AAX4KUT0"/>
<accession>A0AAX4KUT0</accession>
<dbReference type="GeneID" id="91107065"/>
<feature type="compositionally biased region" description="Basic and acidic residues" evidence="1">
    <location>
        <begin position="189"/>
        <end position="199"/>
    </location>
</feature>
<proteinExistence type="predicted"/>
<name>A0AAX4KUT0_9TREE</name>
<reference evidence="2 3" key="1">
    <citation type="submission" date="2024-01" db="EMBL/GenBank/DDBJ databases">
        <title>Comparative genomics of Cryptococcus and Kwoniella reveals pathogenesis evolution and contrasting modes of karyotype evolution via chromosome fusion or intercentromeric recombination.</title>
        <authorList>
            <person name="Coelho M.A."/>
            <person name="David-Palma M."/>
            <person name="Shea T."/>
            <person name="Bowers K."/>
            <person name="McGinley-Smith S."/>
            <person name="Mohammad A.W."/>
            <person name="Gnirke A."/>
            <person name="Yurkov A.M."/>
            <person name="Nowrousian M."/>
            <person name="Sun S."/>
            <person name="Cuomo C.A."/>
            <person name="Heitman J."/>
        </authorList>
    </citation>
    <scope>NUCLEOTIDE SEQUENCE [LARGE SCALE GENOMIC DNA]</scope>
    <source>
        <strain evidence="2 3">PYCC6329</strain>
    </source>
</reference>
<keyword evidence="3" id="KW-1185">Reference proteome</keyword>
<sequence>MTPPCDINTNLLNDIFHFIFQLCLSRTKYRPPSPDPEAQEGELETLLIGSNEGWDDSDAVFSHTPRIVKEHQAKGLKPTKPMKNSFIQGDFPPSYEFHLNPPSSPDPSTHSRRSVPISGYSEFEHEIDEDAKSLSINPTKLAEMARQFEPALTLDDIRREEEEQAERERIPGPSSGVDRHEEEFGDFEEAARGEVEEVD</sequence>
<dbReference type="Proteomes" id="UP001358614">
    <property type="component" value="Chromosome 3"/>
</dbReference>
<feature type="compositionally biased region" description="Basic and acidic residues" evidence="1">
    <location>
        <begin position="155"/>
        <end position="170"/>
    </location>
</feature>
<feature type="region of interest" description="Disordered" evidence="1">
    <location>
        <begin position="73"/>
        <end position="115"/>
    </location>
</feature>
<evidence type="ECO:0000313" key="2">
    <source>
        <dbReference type="EMBL" id="WWD10131.1"/>
    </source>
</evidence>
<gene>
    <name evidence="2" type="ORF">V865_008264</name>
</gene>
<organism evidence="2 3">
    <name type="scientific">Kwoniella europaea PYCC6329</name>
    <dbReference type="NCBI Taxonomy" id="1423913"/>
    <lineage>
        <taxon>Eukaryota</taxon>
        <taxon>Fungi</taxon>
        <taxon>Dikarya</taxon>
        <taxon>Basidiomycota</taxon>
        <taxon>Agaricomycotina</taxon>
        <taxon>Tremellomycetes</taxon>
        <taxon>Tremellales</taxon>
        <taxon>Cryptococcaceae</taxon>
        <taxon>Kwoniella</taxon>
    </lineage>
</organism>